<dbReference type="SMART" id="SM00388">
    <property type="entry name" value="HisKA"/>
    <property type="match status" value="1"/>
</dbReference>
<comment type="catalytic activity">
    <reaction evidence="1">
        <text>ATP + protein L-histidine = ADP + protein N-phospho-L-histidine.</text>
        <dbReference type="EC" id="2.7.13.3"/>
    </reaction>
</comment>
<dbReference type="InterPro" id="IPR003661">
    <property type="entry name" value="HisK_dim/P_dom"/>
</dbReference>
<protein>
    <recommendedName>
        <fullName evidence="3">histidine kinase</fullName>
        <ecNumber evidence="3">2.7.13.3</ecNumber>
    </recommendedName>
</protein>
<evidence type="ECO:0000256" key="3">
    <source>
        <dbReference type="ARBA" id="ARBA00012438"/>
    </source>
</evidence>
<dbReference type="PROSITE" id="PS50885">
    <property type="entry name" value="HAMP"/>
    <property type="match status" value="1"/>
</dbReference>
<dbReference type="CDD" id="cd12912">
    <property type="entry name" value="PDC2_MCP_like"/>
    <property type="match status" value="1"/>
</dbReference>
<dbReference type="GO" id="GO:0000155">
    <property type="term" value="F:phosphorelay sensor kinase activity"/>
    <property type="evidence" value="ECO:0007669"/>
    <property type="project" value="InterPro"/>
</dbReference>
<reference evidence="10 11" key="1">
    <citation type="submission" date="2019-03" db="EMBL/GenBank/DDBJ databases">
        <title>Genomic Encyclopedia of Type Strains, Phase IV (KMG-IV): sequencing the most valuable type-strain genomes for metagenomic binning, comparative biology and taxonomic classification.</title>
        <authorList>
            <person name="Goeker M."/>
        </authorList>
    </citation>
    <scope>NUCLEOTIDE SEQUENCE [LARGE SCALE GENOMIC DNA]</scope>
    <source>
        <strain evidence="10 11">DSM 101688</strain>
    </source>
</reference>
<dbReference type="Gene3D" id="3.30.565.10">
    <property type="entry name" value="Histidine kinase-like ATPase, C-terminal domain"/>
    <property type="match status" value="1"/>
</dbReference>
<dbReference type="SUPFAM" id="SSF47384">
    <property type="entry name" value="Homodimeric domain of signal transducing histidine kinase"/>
    <property type="match status" value="1"/>
</dbReference>
<feature type="transmembrane region" description="Helical" evidence="7">
    <location>
        <begin position="231"/>
        <end position="251"/>
    </location>
</feature>
<dbReference type="CDD" id="cd00082">
    <property type="entry name" value="HisKA"/>
    <property type="match status" value="1"/>
</dbReference>
<dbReference type="PRINTS" id="PR00344">
    <property type="entry name" value="BCTRLSENSOR"/>
</dbReference>
<evidence type="ECO:0000256" key="4">
    <source>
        <dbReference type="ARBA" id="ARBA00022553"/>
    </source>
</evidence>
<keyword evidence="5" id="KW-0808">Transferase</keyword>
<evidence type="ECO:0000259" key="8">
    <source>
        <dbReference type="PROSITE" id="PS50109"/>
    </source>
</evidence>
<dbReference type="Gene3D" id="1.10.287.130">
    <property type="match status" value="1"/>
</dbReference>
<feature type="domain" description="Histidine kinase" evidence="8">
    <location>
        <begin position="362"/>
        <end position="583"/>
    </location>
</feature>
<dbReference type="GO" id="GO:0009927">
    <property type="term" value="F:histidine phosphotransfer kinase activity"/>
    <property type="evidence" value="ECO:0007669"/>
    <property type="project" value="TreeGrafter"/>
</dbReference>
<keyword evidence="11" id="KW-1185">Reference proteome</keyword>
<dbReference type="CDD" id="cd00075">
    <property type="entry name" value="HATPase"/>
    <property type="match status" value="1"/>
</dbReference>
<dbReference type="SMART" id="SM00387">
    <property type="entry name" value="HATPase_c"/>
    <property type="match status" value="1"/>
</dbReference>
<dbReference type="SUPFAM" id="SSF158472">
    <property type="entry name" value="HAMP domain-like"/>
    <property type="match status" value="1"/>
</dbReference>
<dbReference type="InterPro" id="IPR003594">
    <property type="entry name" value="HATPase_dom"/>
</dbReference>
<dbReference type="InterPro" id="IPR004358">
    <property type="entry name" value="Sig_transdc_His_kin-like_C"/>
</dbReference>
<name>A0A4V6NYI0_9PROT</name>
<evidence type="ECO:0000256" key="5">
    <source>
        <dbReference type="ARBA" id="ARBA00022679"/>
    </source>
</evidence>
<comment type="caution">
    <text evidence="10">The sequence shown here is derived from an EMBL/GenBank/DDBJ whole genome shotgun (WGS) entry which is preliminary data.</text>
</comment>
<dbReference type="PROSITE" id="PS50109">
    <property type="entry name" value="HIS_KIN"/>
    <property type="match status" value="1"/>
</dbReference>
<dbReference type="PANTHER" id="PTHR43047:SF63">
    <property type="entry name" value="HISTIDINE KINASE"/>
    <property type="match status" value="1"/>
</dbReference>
<evidence type="ECO:0000313" key="11">
    <source>
        <dbReference type="Proteomes" id="UP000295304"/>
    </source>
</evidence>
<keyword evidence="7" id="KW-1133">Transmembrane helix</keyword>
<proteinExistence type="predicted"/>
<evidence type="ECO:0000256" key="6">
    <source>
        <dbReference type="ARBA" id="ARBA00022777"/>
    </source>
</evidence>
<keyword evidence="4" id="KW-0597">Phosphoprotein</keyword>
<accession>A0A4V6NYI0</accession>
<comment type="subcellular location">
    <subcellularLocation>
        <location evidence="2">Membrane</location>
    </subcellularLocation>
</comment>
<dbReference type="Gene3D" id="3.30.450.20">
    <property type="entry name" value="PAS domain"/>
    <property type="match status" value="1"/>
</dbReference>
<sequence>MLFVSILPVVVLSVWAQHSAMNGEIETVKEKHLLLAQNLTQSLGRYVKDVRLVFALAAQNLDFSGPPAGIEKTLRGLRVRSVREVDRSGRLVRSICGFNCSRGDGFSAAVFRTLTKARARAKAVPGRVVLSNIFRNAQGEPTVFLLMAKPGERVVIGELATDHMISLQHLISFGGRGHAVIVDRVGRVIAHPYPSFVAEMKSLSALNIVQEMMRGKSGVGIFYSPHSKEKMIAGFAVVPGVGWGVMVPQPYAELEAKARALRWAVYAIAALGVLMSIAISWGMSGLLSRPLRAVVRTTDRIARGALSSRVEALPRFSPREVIRLAASFNHMMDEIHANTIKLAALTKKANAANRAKSNFLAGVSHELRTPLNAILGFSDAIRNQIFGPMGNPRYVDYVENIHGSGAHLLSLVDDLMDISCLEIGQLKLEERTVLIPDLVRPTLEHARAAAADKEIRIETAIAPDIPALHCDERRVRQILTVLLAHGVLRSPEGGTVRLNVMFDQGDRVRFSVADEGRELHPGEADSLLLPFYLADNGVARGQGGTGLGLSLSKALMESHGGTLRIASSTAAGLVVEIIFPAQRTVDIAEVETGA</sequence>
<dbReference type="EC" id="2.7.13.3" evidence="3"/>
<dbReference type="EMBL" id="SLZW01000006">
    <property type="protein sequence ID" value="TCS62111.1"/>
    <property type="molecule type" value="Genomic_DNA"/>
</dbReference>
<gene>
    <name evidence="10" type="ORF">EDD55_10666</name>
</gene>
<dbReference type="InterPro" id="IPR003660">
    <property type="entry name" value="HAMP_dom"/>
</dbReference>
<dbReference type="Pfam" id="PF00512">
    <property type="entry name" value="HisKA"/>
    <property type="match status" value="1"/>
</dbReference>
<dbReference type="Pfam" id="PF02518">
    <property type="entry name" value="HATPase_c"/>
    <property type="match status" value="1"/>
</dbReference>
<dbReference type="InterPro" id="IPR005467">
    <property type="entry name" value="His_kinase_dom"/>
</dbReference>
<keyword evidence="7" id="KW-0812">Transmembrane</keyword>
<evidence type="ECO:0000256" key="1">
    <source>
        <dbReference type="ARBA" id="ARBA00000085"/>
    </source>
</evidence>
<keyword evidence="7" id="KW-0472">Membrane</keyword>
<feature type="transmembrane region" description="Helical" evidence="7">
    <location>
        <begin position="263"/>
        <end position="283"/>
    </location>
</feature>
<evidence type="ECO:0000259" key="9">
    <source>
        <dbReference type="PROSITE" id="PS50885"/>
    </source>
</evidence>
<organism evidence="10 11">
    <name type="scientific">Varunaivibrio sulfuroxidans</name>
    <dbReference type="NCBI Taxonomy" id="1773489"/>
    <lineage>
        <taxon>Bacteria</taxon>
        <taxon>Pseudomonadati</taxon>
        <taxon>Pseudomonadota</taxon>
        <taxon>Alphaproteobacteria</taxon>
        <taxon>Rhodospirillales</taxon>
        <taxon>Magnetovibrionaceae</taxon>
        <taxon>Varunaivibrio</taxon>
    </lineage>
</organism>
<evidence type="ECO:0000313" key="10">
    <source>
        <dbReference type="EMBL" id="TCS62111.1"/>
    </source>
</evidence>
<dbReference type="InterPro" id="IPR036097">
    <property type="entry name" value="HisK_dim/P_sf"/>
</dbReference>
<evidence type="ECO:0000256" key="2">
    <source>
        <dbReference type="ARBA" id="ARBA00004370"/>
    </source>
</evidence>
<dbReference type="Gene3D" id="6.10.340.10">
    <property type="match status" value="1"/>
</dbReference>
<dbReference type="PANTHER" id="PTHR43047">
    <property type="entry name" value="TWO-COMPONENT HISTIDINE PROTEIN KINASE"/>
    <property type="match status" value="1"/>
</dbReference>
<dbReference type="GO" id="GO:0005886">
    <property type="term" value="C:plasma membrane"/>
    <property type="evidence" value="ECO:0007669"/>
    <property type="project" value="TreeGrafter"/>
</dbReference>
<dbReference type="AlphaFoldDB" id="A0A4V6NYI0"/>
<dbReference type="Proteomes" id="UP000295304">
    <property type="component" value="Unassembled WGS sequence"/>
</dbReference>
<dbReference type="Pfam" id="PF00672">
    <property type="entry name" value="HAMP"/>
    <property type="match status" value="1"/>
</dbReference>
<feature type="domain" description="HAMP" evidence="9">
    <location>
        <begin position="285"/>
        <end position="340"/>
    </location>
</feature>
<keyword evidence="6 10" id="KW-0418">Kinase</keyword>
<dbReference type="SMART" id="SM00304">
    <property type="entry name" value="HAMP"/>
    <property type="match status" value="1"/>
</dbReference>
<dbReference type="SUPFAM" id="SSF55874">
    <property type="entry name" value="ATPase domain of HSP90 chaperone/DNA topoisomerase II/histidine kinase"/>
    <property type="match status" value="1"/>
</dbReference>
<dbReference type="CDD" id="cd06225">
    <property type="entry name" value="HAMP"/>
    <property type="match status" value="1"/>
</dbReference>
<evidence type="ECO:0000256" key="7">
    <source>
        <dbReference type="SAM" id="Phobius"/>
    </source>
</evidence>
<dbReference type="InterPro" id="IPR036890">
    <property type="entry name" value="HATPase_C_sf"/>
</dbReference>